<evidence type="ECO:0000313" key="7">
    <source>
        <dbReference type="Proteomes" id="UP000463857"/>
    </source>
</evidence>
<keyword evidence="2" id="KW-0479">Metal-binding</keyword>
<keyword evidence="4" id="KW-0520">NAD</keyword>
<evidence type="ECO:0000313" key="6">
    <source>
        <dbReference type="EMBL" id="QHB99718.1"/>
    </source>
</evidence>
<evidence type="ECO:0000256" key="4">
    <source>
        <dbReference type="ARBA" id="ARBA00023027"/>
    </source>
</evidence>
<dbReference type="NCBIfam" id="TIGR03989">
    <property type="entry name" value="Rxyl_3153"/>
    <property type="match status" value="1"/>
</dbReference>
<evidence type="ECO:0000259" key="5">
    <source>
        <dbReference type="SMART" id="SM00829"/>
    </source>
</evidence>
<dbReference type="InterPro" id="IPR013149">
    <property type="entry name" value="ADH-like_C"/>
</dbReference>
<dbReference type="Pfam" id="PF08240">
    <property type="entry name" value="ADH_N"/>
    <property type="match status" value="1"/>
</dbReference>
<feature type="domain" description="Enoyl reductase (ER)" evidence="5">
    <location>
        <begin position="10"/>
        <end position="365"/>
    </location>
</feature>
<dbReference type="InParanoid" id="A0A7L4YLK5"/>
<proteinExistence type="inferred from homology"/>
<accession>A0A7L4YLK5</accession>
<evidence type="ECO:0000256" key="1">
    <source>
        <dbReference type="ARBA" id="ARBA00008072"/>
    </source>
</evidence>
<evidence type="ECO:0000256" key="2">
    <source>
        <dbReference type="ARBA" id="ARBA00022723"/>
    </source>
</evidence>
<dbReference type="SUPFAM" id="SSF50129">
    <property type="entry name" value="GroES-like"/>
    <property type="match status" value="2"/>
</dbReference>
<keyword evidence="3" id="KW-0862">Zinc</keyword>
<dbReference type="GO" id="GO:0046294">
    <property type="term" value="P:formaldehyde catabolic process"/>
    <property type="evidence" value="ECO:0007669"/>
    <property type="project" value="TreeGrafter"/>
</dbReference>
<dbReference type="AlphaFoldDB" id="A0A7L4YLK5"/>
<dbReference type="Proteomes" id="UP000463857">
    <property type="component" value="Chromosome"/>
</dbReference>
<dbReference type="Pfam" id="PF00107">
    <property type="entry name" value="ADH_zinc_N"/>
    <property type="match status" value="1"/>
</dbReference>
<dbReference type="InterPro" id="IPR023921">
    <property type="entry name" value="ADH_Zn_actinomycetes"/>
</dbReference>
<dbReference type="Gene3D" id="3.90.180.10">
    <property type="entry name" value="Medium-chain alcohol dehydrogenases, catalytic domain"/>
    <property type="match status" value="1"/>
</dbReference>
<dbReference type="SMART" id="SM00829">
    <property type="entry name" value="PKS_ER"/>
    <property type="match status" value="1"/>
</dbReference>
<gene>
    <name evidence="6" type="ORF">EK0264_05075</name>
</gene>
<protein>
    <submittedName>
        <fullName evidence="6">NDMA-dependent alcohol dehydrogenase</fullName>
        <ecNumber evidence="6">1.1.99.36</ecNumber>
    </submittedName>
</protein>
<dbReference type="PANTHER" id="PTHR43880:SF12">
    <property type="entry name" value="ALCOHOL DEHYDROGENASE CLASS-3"/>
    <property type="match status" value="1"/>
</dbReference>
<reference evidence="6 7" key="1">
    <citation type="journal article" date="2018" name="Int. J. Syst. Evol. Microbiol.">
        <title>Epidermidibacterium keratini gen. nov., sp. nov., a member of the family Sporichthyaceae, isolated from keratin epidermis.</title>
        <authorList>
            <person name="Lee D.G."/>
            <person name="Trujillo M.E."/>
            <person name="Kang S."/>
            <person name="Nam J.J."/>
            <person name="Kim Y.J."/>
        </authorList>
    </citation>
    <scope>NUCLEOTIDE SEQUENCE [LARGE SCALE GENOMIC DNA]</scope>
    <source>
        <strain evidence="6 7">EPI-7</strain>
    </source>
</reference>
<dbReference type="GO" id="GO:0008270">
    <property type="term" value="F:zinc ion binding"/>
    <property type="evidence" value="ECO:0007669"/>
    <property type="project" value="TreeGrafter"/>
</dbReference>
<dbReference type="InterPro" id="IPR036291">
    <property type="entry name" value="NAD(P)-bd_dom_sf"/>
</dbReference>
<keyword evidence="6" id="KW-0560">Oxidoreductase</keyword>
<dbReference type="PANTHER" id="PTHR43880">
    <property type="entry name" value="ALCOHOL DEHYDROGENASE"/>
    <property type="match status" value="1"/>
</dbReference>
<dbReference type="InterPro" id="IPR011032">
    <property type="entry name" value="GroES-like_sf"/>
</dbReference>
<dbReference type="CDD" id="cd08279">
    <property type="entry name" value="Zn_ADH_class_III"/>
    <property type="match status" value="1"/>
</dbReference>
<evidence type="ECO:0000256" key="3">
    <source>
        <dbReference type="ARBA" id="ARBA00022833"/>
    </source>
</evidence>
<dbReference type="SUPFAM" id="SSF51735">
    <property type="entry name" value="NAD(P)-binding Rossmann-fold domains"/>
    <property type="match status" value="1"/>
</dbReference>
<dbReference type="OrthoDB" id="334894at2"/>
<dbReference type="GO" id="GO:0051903">
    <property type="term" value="F:S-(hydroxymethyl)glutathione dehydrogenase [NAD(P)+] activity"/>
    <property type="evidence" value="ECO:0007669"/>
    <property type="project" value="TreeGrafter"/>
</dbReference>
<sequence>MESTAAVLFSSPGEYQTATVTLDEPRQDELVIRLVASGLCHSDDHYATGDLTPKKIPFCGGHEGAGVVEQVGPHTSGFEVGDHVIMTFMPACGRCFWCSQGKQELCDTGAQAESGGRPDDPNSYRLSIDGEPCGQMTGISTFSERTLVSTRSAYKVPKDVPLKYLCLLGCGVGTGYGSAINAAEVRPGHTVIVMGMGGIGCAAVQGAAHAGAANVIVVDPLELKRELAGDFGATHAVASIEAATDLARSFTNGQGADSTIVTVGRLQPEDLTNAVESIRKGGIAALTAVGTFQPVATELNLGMLSMMQKTIRGVVFGNWSPFVSVPRLLDLYQRGQLKLDEMVTATYSIEQVAQGYRDLKDGKNLRGMVDFEA</sequence>
<dbReference type="KEGG" id="eke:EK0264_05075"/>
<dbReference type="EC" id="1.1.99.36" evidence="6"/>
<name>A0A7L4YLK5_9ACTN</name>
<keyword evidence="7" id="KW-1185">Reference proteome</keyword>
<dbReference type="GO" id="GO:0005829">
    <property type="term" value="C:cytosol"/>
    <property type="evidence" value="ECO:0007669"/>
    <property type="project" value="TreeGrafter"/>
</dbReference>
<dbReference type="EMBL" id="CP047156">
    <property type="protein sequence ID" value="QHB99718.1"/>
    <property type="molecule type" value="Genomic_DNA"/>
</dbReference>
<dbReference type="InterPro" id="IPR020843">
    <property type="entry name" value="ER"/>
</dbReference>
<dbReference type="RefSeq" id="WP_159543556.1">
    <property type="nucleotide sequence ID" value="NZ_CP047156.1"/>
</dbReference>
<comment type="similarity">
    <text evidence="1">Belongs to the zinc-containing alcohol dehydrogenase family.</text>
</comment>
<organism evidence="6 7">
    <name type="scientific">Epidermidibacterium keratini</name>
    <dbReference type="NCBI Taxonomy" id="1891644"/>
    <lineage>
        <taxon>Bacteria</taxon>
        <taxon>Bacillati</taxon>
        <taxon>Actinomycetota</taxon>
        <taxon>Actinomycetes</taxon>
        <taxon>Sporichthyales</taxon>
        <taxon>Sporichthyaceae</taxon>
        <taxon>Epidermidibacterium</taxon>
    </lineage>
</organism>
<dbReference type="InterPro" id="IPR013154">
    <property type="entry name" value="ADH-like_N"/>
</dbReference>
<dbReference type="Gene3D" id="3.40.50.720">
    <property type="entry name" value="NAD(P)-binding Rossmann-like Domain"/>
    <property type="match status" value="1"/>
</dbReference>